<sequence>MPAIHLIAGISLFSVAITSNIRQGVIKMETFHIAVACRNASGKADMPVFTVSVTEREYNLGVNYDCQIP</sequence>
<proteinExistence type="predicted"/>
<gene>
    <name evidence="1" type="ORF">AA12717_1870</name>
</gene>
<name>A0ABQ0P7S0_9PROT</name>
<dbReference type="EMBL" id="BAQP01000107">
    <property type="protein sequence ID" value="GBQ24726.1"/>
    <property type="molecule type" value="Genomic_DNA"/>
</dbReference>
<keyword evidence="2" id="KW-1185">Reference proteome</keyword>
<comment type="caution">
    <text evidence="1">The sequence shown here is derived from an EMBL/GenBank/DDBJ whole genome shotgun (WGS) entry which is preliminary data.</text>
</comment>
<reference evidence="1" key="1">
    <citation type="submission" date="2013-04" db="EMBL/GenBank/DDBJ databases">
        <title>The genome sequencing project of 58 acetic acid bacteria.</title>
        <authorList>
            <person name="Okamoto-Kainuma A."/>
            <person name="Ishikawa M."/>
            <person name="Umino S."/>
            <person name="Koizumi Y."/>
            <person name="Shiwa Y."/>
            <person name="Yoshikawa H."/>
            <person name="Matsutani M."/>
            <person name="Matsushita K."/>
        </authorList>
    </citation>
    <scope>NUCLEOTIDE SEQUENCE</scope>
    <source>
        <strain evidence="1">DSM 12717</strain>
    </source>
</reference>
<dbReference type="Proteomes" id="UP001060895">
    <property type="component" value="Unassembled WGS sequence"/>
</dbReference>
<accession>A0ABQ0P7S0</accession>
<evidence type="ECO:0000313" key="1">
    <source>
        <dbReference type="EMBL" id="GBQ24726.1"/>
    </source>
</evidence>
<evidence type="ECO:0000313" key="2">
    <source>
        <dbReference type="Proteomes" id="UP001060895"/>
    </source>
</evidence>
<organism evidence="1 2">
    <name type="scientific">Gluconacetobacter sacchari DSM 12717</name>
    <dbReference type="NCBI Taxonomy" id="1307940"/>
    <lineage>
        <taxon>Bacteria</taxon>
        <taxon>Pseudomonadati</taxon>
        <taxon>Pseudomonadota</taxon>
        <taxon>Alphaproteobacteria</taxon>
        <taxon>Acetobacterales</taxon>
        <taxon>Acetobacteraceae</taxon>
        <taxon>Gluconacetobacter</taxon>
    </lineage>
</organism>
<protein>
    <submittedName>
        <fullName evidence="1">Uncharacterized protein</fullName>
    </submittedName>
</protein>